<protein>
    <submittedName>
        <fullName evidence="2">Uncharacterized protein</fullName>
    </submittedName>
</protein>
<evidence type="ECO:0000256" key="1">
    <source>
        <dbReference type="SAM" id="MobiDB-lite"/>
    </source>
</evidence>
<evidence type="ECO:0000313" key="2">
    <source>
        <dbReference type="EMBL" id="SMQ54165.1"/>
    </source>
</evidence>
<feature type="compositionally biased region" description="Polar residues" evidence="1">
    <location>
        <begin position="15"/>
        <end position="25"/>
    </location>
</feature>
<dbReference type="STRING" id="1276538.A0A1X7S3E0"/>
<evidence type="ECO:0000313" key="3">
    <source>
        <dbReference type="Proteomes" id="UP000215127"/>
    </source>
</evidence>
<dbReference type="AlphaFoldDB" id="A0A1X7S3E0"/>
<sequence>MIPALQPSRPKVPGQPQNVQQQTRTFHTHATAPRNQIEAMPPFTRPETAKAQLVSPVSTYNPATTHPVFFMNNFRKPPFPLPMNTGFSPAATGYVFGRTRTDTNTKL</sequence>
<keyword evidence="3" id="KW-1185">Reference proteome</keyword>
<gene>
    <name evidence="2" type="ORF">ZT3D7_G9319</name>
</gene>
<name>A0A1X7S3E0_ZYMT9</name>
<accession>A0A1X7S3E0</accession>
<dbReference type="Proteomes" id="UP000215127">
    <property type="component" value="Chromosome 9"/>
</dbReference>
<proteinExistence type="predicted"/>
<reference evidence="2 3" key="1">
    <citation type="submission" date="2016-06" db="EMBL/GenBank/DDBJ databases">
        <authorList>
            <person name="Kjaerup R.B."/>
            <person name="Dalgaard T.S."/>
            <person name="Juul-Madsen H.R."/>
        </authorList>
    </citation>
    <scope>NUCLEOTIDE SEQUENCE [LARGE SCALE GENOMIC DNA]</scope>
</reference>
<feature type="region of interest" description="Disordered" evidence="1">
    <location>
        <begin position="1"/>
        <end position="36"/>
    </location>
</feature>
<dbReference type="EMBL" id="LT853700">
    <property type="protein sequence ID" value="SMQ54165.1"/>
    <property type="molecule type" value="Genomic_DNA"/>
</dbReference>
<organism evidence="2 3">
    <name type="scientific">Zymoseptoria tritici (strain ST99CH_3D7)</name>
    <dbReference type="NCBI Taxonomy" id="1276538"/>
    <lineage>
        <taxon>Eukaryota</taxon>
        <taxon>Fungi</taxon>
        <taxon>Dikarya</taxon>
        <taxon>Ascomycota</taxon>
        <taxon>Pezizomycotina</taxon>
        <taxon>Dothideomycetes</taxon>
        <taxon>Dothideomycetidae</taxon>
        <taxon>Mycosphaerellales</taxon>
        <taxon>Mycosphaerellaceae</taxon>
        <taxon>Zymoseptoria</taxon>
    </lineage>
</organism>